<comment type="caution">
    <text evidence="1">The sequence shown here is derived from an EMBL/GenBank/DDBJ whole genome shotgun (WGS) entry which is preliminary data.</text>
</comment>
<reference evidence="1 2" key="1">
    <citation type="journal article" date="2011" name="Front. Microbiol.">
        <title>Genomic signatures of strain selection and enhancement in Bacillus atrophaeus var. globigii, a historical biowarfare simulant.</title>
        <authorList>
            <person name="Gibbons H.S."/>
            <person name="Broomall S.M."/>
            <person name="McNew L.A."/>
            <person name="Daligault H."/>
            <person name="Chapman C."/>
            <person name="Bruce D."/>
            <person name="Karavis M."/>
            <person name="Krepps M."/>
            <person name="McGregor P.A."/>
            <person name="Hong C."/>
            <person name="Park K.H."/>
            <person name="Akmal A."/>
            <person name="Feldman A."/>
            <person name="Lin J.S."/>
            <person name="Chang W.E."/>
            <person name="Higgs B.W."/>
            <person name="Demirev P."/>
            <person name="Lindquist J."/>
            <person name="Liem A."/>
            <person name="Fochler E."/>
            <person name="Read T.D."/>
            <person name="Tapia R."/>
            <person name="Johnson S."/>
            <person name="Bishop-Lilly K.A."/>
            <person name="Detter C."/>
            <person name="Han C."/>
            <person name="Sozhamannan S."/>
            <person name="Rosenzweig C.N."/>
            <person name="Skowronski E.W."/>
        </authorList>
    </citation>
    <scope>NUCLEOTIDE SEQUENCE [LARGE SCALE GENOMIC DNA]</scope>
    <source>
        <strain evidence="1 2">TPS4-2</strain>
    </source>
</reference>
<dbReference type="Proteomes" id="UP000288361">
    <property type="component" value="Unassembled WGS sequence"/>
</dbReference>
<accession>A0A432YWS6</accession>
<gene>
    <name evidence="1" type="ORF">CWI73_02505</name>
</gene>
<name>A0A432YWS6_9GAMM</name>
<dbReference type="EMBL" id="PIQA01000001">
    <property type="protein sequence ID" value="RUO67747.1"/>
    <property type="molecule type" value="Genomic_DNA"/>
</dbReference>
<evidence type="ECO:0000313" key="1">
    <source>
        <dbReference type="EMBL" id="RUO67747.1"/>
    </source>
</evidence>
<proteinExistence type="predicted"/>
<organism evidence="1 2">
    <name type="scientific">Idiomarina piscisalsi</name>
    <dbReference type="NCBI Taxonomy" id="1096243"/>
    <lineage>
        <taxon>Bacteria</taxon>
        <taxon>Pseudomonadati</taxon>
        <taxon>Pseudomonadota</taxon>
        <taxon>Gammaproteobacteria</taxon>
        <taxon>Alteromonadales</taxon>
        <taxon>Idiomarinaceae</taxon>
        <taxon>Idiomarina</taxon>
    </lineage>
</organism>
<sequence length="197" mass="21606">MKIFKVGDTQKVMCDLCQSLETAIFGLRDVPFSDGHGLVKNVLVGVCDKCDQVAVIPQQSVPAIKKQLDARKKPIESRVPAHMVDILNLASSSLGAGTDFSAALIKYFIHTIYENEKTADSLLKYLDSDLAEGKAQKRISLKGRLVLDELKTIRMRAHLTSNTDVLKAVVLKINDDVLVNPKAQLINELKSVAATYA</sequence>
<protein>
    <submittedName>
        <fullName evidence="1">Uncharacterized protein</fullName>
    </submittedName>
</protein>
<evidence type="ECO:0000313" key="2">
    <source>
        <dbReference type="Proteomes" id="UP000288361"/>
    </source>
</evidence>
<dbReference type="RefSeq" id="WP_126751393.1">
    <property type="nucleotide sequence ID" value="NZ_JBHUMT010000016.1"/>
</dbReference>
<dbReference type="AlphaFoldDB" id="A0A432YWS6"/>